<evidence type="ECO:0000256" key="4">
    <source>
        <dbReference type="ARBA" id="ARBA00023172"/>
    </source>
</evidence>
<dbReference type="GO" id="GO:0006310">
    <property type="term" value="P:DNA recombination"/>
    <property type="evidence" value="ECO:0007669"/>
    <property type="project" value="UniProtKB-KW"/>
</dbReference>
<sequence length="375" mass="42914">MGRPRKHNVTIPGLSPYLDSRTNKVYWRYKHPVTGKFHGLGTDEKIAKEIAIEANSRLAEQKMRHILKIKNEVNSRLGGSSTISDFIPRYKKIQEERLVRGEIKMSTLKQKDSPLKVLEQHLGMSQMDQITVKDIVAILDEYKEKGHNRMGQIFRKVVIDVFKEAQQVGEVPVGFNPAEVAKKPHVKISRQRLTFDEWELIYKAAEKDNYFLQRAMLLALVTGQRLADICNMKFSDIEDNYLLVEQGKTGAKIAIPLALRSQRLNVSLGEIISMCRDKVLSPYLLHHHHAKGTAKRGGKVMPGTLTVAFSKARDEVEYNWEENGTPPSFHEQRSLSERLYRTQGIDTQALLGHSSKTMTDHYNDSRGKEWKKIII</sequence>
<evidence type="ECO:0000256" key="1">
    <source>
        <dbReference type="ARBA" id="ARBA00008857"/>
    </source>
</evidence>
<dbReference type="InterPro" id="IPR013762">
    <property type="entry name" value="Integrase-like_cat_sf"/>
</dbReference>
<evidence type="ECO:0000313" key="6">
    <source>
        <dbReference type="EMBL" id="OAT52167.1"/>
    </source>
</evidence>
<dbReference type="Proteomes" id="UP000078386">
    <property type="component" value="Unassembled WGS sequence"/>
</dbReference>
<dbReference type="PATRIC" id="fig|1354264.4.peg.2821"/>
<organism evidence="6 7">
    <name type="scientific">Kluyvera georgiana ATCC 51603</name>
    <dbReference type="NCBI Taxonomy" id="1354264"/>
    <lineage>
        <taxon>Bacteria</taxon>
        <taxon>Pseudomonadati</taxon>
        <taxon>Pseudomonadota</taxon>
        <taxon>Gammaproteobacteria</taxon>
        <taxon>Enterobacterales</taxon>
        <taxon>Enterobacteriaceae</taxon>
        <taxon>Kluyvera</taxon>
    </lineage>
</organism>
<protein>
    <submittedName>
        <fullName evidence="6">Phage integrase</fullName>
    </submittedName>
</protein>
<evidence type="ECO:0000256" key="3">
    <source>
        <dbReference type="ARBA" id="ARBA00023125"/>
    </source>
</evidence>
<dbReference type="PANTHER" id="PTHR30349">
    <property type="entry name" value="PHAGE INTEGRASE-RELATED"/>
    <property type="match status" value="1"/>
</dbReference>
<keyword evidence="4" id="KW-0233">DNA recombination</keyword>
<evidence type="ECO:0000259" key="5">
    <source>
        <dbReference type="PROSITE" id="PS51898"/>
    </source>
</evidence>
<evidence type="ECO:0000313" key="7">
    <source>
        <dbReference type="Proteomes" id="UP000078386"/>
    </source>
</evidence>
<dbReference type="Gene3D" id="1.10.150.130">
    <property type="match status" value="1"/>
</dbReference>
<dbReference type="RefSeq" id="WP_064546142.1">
    <property type="nucleotide sequence ID" value="NZ_LXEU01000051.1"/>
</dbReference>
<dbReference type="InterPro" id="IPR002104">
    <property type="entry name" value="Integrase_catalytic"/>
</dbReference>
<keyword evidence="3" id="KW-0238">DNA-binding</keyword>
<feature type="domain" description="Tyr recombinase" evidence="5">
    <location>
        <begin position="188"/>
        <end position="375"/>
    </location>
</feature>
<dbReference type="EMBL" id="LXEU01000051">
    <property type="protein sequence ID" value="OAT52167.1"/>
    <property type="molecule type" value="Genomic_DNA"/>
</dbReference>
<accession>A0A1B7JW72</accession>
<proteinExistence type="inferred from homology"/>
<dbReference type="Pfam" id="PF00589">
    <property type="entry name" value="Phage_integrase"/>
    <property type="match status" value="1"/>
</dbReference>
<dbReference type="InterPro" id="IPR016177">
    <property type="entry name" value="DNA-bd_dom_sf"/>
</dbReference>
<name>A0A1B7JW72_9ENTR</name>
<comment type="caution">
    <text evidence="6">The sequence shown here is derived from an EMBL/GenBank/DDBJ whole genome shotgun (WGS) entry which is preliminary data.</text>
</comment>
<keyword evidence="7" id="KW-1185">Reference proteome</keyword>
<dbReference type="InterPro" id="IPR015094">
    <property type="entry name" value="Integrase_lambda-typ_DNA-bd_N"/>
</dbReference>
<dbReference type="GO" id="GO:0003677">
    <property type="term" value="F:DNA binding"/>
    <property type="evidence" value="ECO:0007669"/>
    <property type="project" value="UniProtKB-KW"/>
</dbReference>
<dbReference type="Gene3D" id="1.10.443.10">
    <property type="entry name" value="Intergrase catalytic core"/>
    <property type="match status" value="1"/>
</dbReference>
<dbReference type="SUPFAM" id="SSF54171">
    <property type="entry name" value="DNA-binding domain"/>
    <property type="match status" value="1"/>
</dbReference>
<dbReference type="PANTHER" id="PTHR30349:SF64">
    <property type="entry name" value="PROPHAGE INTEGRASE INTD-RELATED"/>
    <property type="match status" value="1"/>
</dbReference>
<dbReference type="SUPFAM" id="SSF56349">
    <property type="entry name" value="DNA breaking-rejoining enzymes"/>
    <property type="match status" value="1"/>
</dbReference>
<dbReference type="AlphaFoldDB" id="A0A1B7JW72"/>
<evidence type="ECO:0000256" key="2">
    <source>
        <dbReference type="ARBA" id="ARBA00022908"/>
    </source>
</evidence>
<dbReference type="InterPro" id="IPR010998">
    <property type="entry name" value="Integrase_recombinase_N"/>
</dbReference>
<dbReference type="GO" id="GO:0008907">
    <property type="term" value="F:integrase activity"/>
    <property type="evidence" value="ECO:0007669"/>
    <property type="project" value="InterPro"/>
</dbReference>
<gene>
    <name evidence="6" type="ORF">M989_02704</name>
</gene>
<dbReference type="InterPro" id="IPR011010">
    <property type="entry name" value="DNA_brk_join_enz"/>
</dbReference>
<dbReference type="Gene3D" id="3.30.160.60">
    <property type="entry name" value="Classic Zinc Finger"/>
    <property type="match status" value="1"/>
</dbReference>
<dbReference type="Pfam" id="PF09003">
    <property type="entry name" value="Arm-DNA-bind_1"/>
    <property type="match status" value="1"/>
</dbReference>
<keyword evidence="2" id="KW-0229">DNA integration</keyword>
<reference evidence="6 7" key="1">
    <citation type="submission" date="2016-04" db="EMBL/GenBank/DDBJ databases">
        <title>ATOL: Assembling a taxonomically balanced genome-scale reconstruction of the evolutionary history of the Enterobacteriaceae.</title>
        <authorList>
            <person name="Plunkett G.III."/>
            <person name="Neeno-Eckwall E.C."/>
            <person name="Glasner J.D."/>
            <person name="Perna N.T."/>
        </authorList>
    </citation>
    <scope>NUCLEOTIDE SEQUENCE [LARGE SCALE GENOMIC DNA]</scope>
    <source>
        <strain evidence="6 7">ATCC 51603</strain>
    </source>
</reference>
<dbReference type="PROSITE" id="PS51898">
    <property type="entry name" value="TYR_RECOMBINASE"/>
    <property type="match status" value="1"/>
</dbReference>
<dbReference type="InterPro" id="IPR050090">
    <property type="entry name" value="Tyrosine_recombinase_XerCD"/>
</dbReference>
<comment type="similarity">
    <text evidence="1">Belongs to the 'phage' integrase family.</text>
</comment>